<reference evidence="2" key="1">
    <citation type="submission" date="2017-06" db="EMBL/GenBank/DDBJ databases">
        <authorList>
            <person name="Varghese N."/>
            <person name="Submissions S."/>
        </authorList>
    </citation>
    <scope>NUCLEOTIDE SEQUENCE [LARGE SCALE GENOMIC DNA]</scope>
    <source>
        <strain evidence="2">LNB2</strain>
    </source>
</reference>
<evidence type="ECO:0000313" key="2">
    <source>
        <dbReference type="Proteomes" id="UP000198281"/>
    </source>
</evidence>
<keyword evidence="2" id="KW-1185">Reference proteome</keyword>
<proteinExistence type="predicted"/>
<name>A0A239KEV8_9SPHN</name>
<dbReference type="Proteomes" id="UP000198281">
    <property type="component" value="Unassembled WGS sequence"/>
</dbReference>
<dbReference type="EMBL" id="FZOS01000050">
    <property type="protein sequence ID" value="SNT16159.1"/>
    <property type="molecule type" value="Genomic_DNA"/>
</dbReference>
<accession>A0A239KEV8</accession>
<dbReference type="AlphaFoldDB" id="A0A239KEV8"/>
<gene>
    <name evidence="1" type="ORF">SAMN06295912_15029</name>
</gene>
<sequence length="193" mass="21779">MIRHKSEAPPNFREIAEGKSVNAVKKVIGRHYKTIERWFAEHGMEPVRGLAKPRTEEPTGFRDMARTATLVELAKHFHMSKHTAARLRNECGVSRKIKSGAVDRSTSGGKRISFNRPGTLAAPVSQRDDSVAGQAADFLRRRDWKVHRIDDQGRFDLKGKRYQCGRLQVSAPELIAMAENKGFVPFRVWSEAA</sequence>
<dbReference type="RefSeq" id="WP_089221331.1">
    <property type="nucleotide sequence ID" value="NZ_FZOS01000050.1"/>
</dbReference>
<evidence type="ECO:0000313" key="1">
    <source>
        <dbReference type="EMBL" id="SNT16159.1"/>
    </source>
</evidence>
<protein>
    <submittedName>
        <fullName evidence="1">Uncharacterized protein</fullName>
    </submittedName>
</protein>
<organism evidence="1 2">
    <name type="scientific">Edaphosphingomonas laterariae</name>
    <dbReference type="NCBI Taxonomy" id="861865"/>
    <lineage>
        <taxon>Bacteria</taxon>
        <taxon>Pseudomonadati</taxon>
        <taxon>Pseudomonadota</taxon>
        <taxon>Alphaproteobacteria</taxon>
        <taxon>Sphingomonadales</taxon>
        <taxon>Rhizorhabdaceae</taxon>
        <taxon>Edaphosphingomonas</taxon>
    </lineage>
</organism>